<feature type="transmembrane region" description="Helical" evidence="2">
    <location>
        <begin position="156"/>
        <end position="174"/>
    </location>
</feature>
<reference evidence="3" key="1">
    <citation type="submission" date="2016-01" db="EMBL/GenBank/DDBJ databases">
        <authorList>
            <person name="Mcilroy J.S."/>
            <person name="Karst M S."/>
            <person name="Albertsen M."/>
        </authorList>
    </citation>
    <scope>NUCLEOTIDE SEQUENCE</scope>
    <source>
        <strain evidence="3">Cfx-K</strain>
    </source>
</reference>
<feature type="transmembrane region" description="Helical" evidence="2">
    <location>
        <begin position="12"/>
        <end position="33"/>
    </location>
</feature>
<dbReference type="OrthoDB" id="134970at2"/>
<feature type="transmembrane region" description="Helical" evidence="2">
    <location>
        <begin position="367"/>
        <end position="385"/>
    </location>
</feature>
<proteinExistence type="predicted"/>
<feature type="transmembrane region" description="Helical" evidence="2">
    <location>
        <begin position="756"/>
        <end position="779"/>
    </location>
</feature>
<feature type="transmembrane region" description="Helical" evidence="2">
    <location>
        <begin position="95"/>
        <end position="121"/>
    </location>
</feature>
<dbReference type="EMBL" id="LN890655">
    <property type="protein sequence ID" value="CUS02502.2"/>
    <property type="molecule type" value="Genomic_DNA"/>
</dbReference>
<keyword evidence="2" id="KW-0812">Transmembrane</keyword>
<feature type="compositionally biased region" description="Gly residues" evidence="1">
    <location>
        <begin position="467"/>
        <end position="476"/>
    </location>
</feature>
<dbReference type="PANTHER" id="PTHR38454:SF1">
    <property type="entry name" value="INTEGRAL MEMBRANE PROTEIN"/>
    <property type="match status" value="1"/>
</dbReference>
<keyword evidence="4" id="KW-1185">Reference proteome</keyword>
<feature type="transmembrane region" description="Helical" evidence="2">
    <location>
        <begin position="496"/>
        <end position="516"/>
    </location>
</feature>
<evidence type="ECO:0008006" key="5">
    <source>
        <dbReference type="Google" id="ProtNLM"/>
    </source>
</evidence>
<organism evidence="3 4">
    <name type="scientific">Candidatus Promineifilum breve</name>
    <dbReference type="NCBI Taxonomy" id="1806508"/>
    <lineage>
        <taxon>Bacteria</taxon>
        <taxon>Bacillati</taxon>
        <taxon>Chloroflexota</taxon>
        <taxon>Ardenticatenia</taxon>
        <taxon>Candidatus Promineifilales</taxon>
        <taxon>Candidatus Promineifilaceae</taxon>
        <taxon>Candidatus Promineifilum</taxon>
    </lineage>
</organism>
<evidence type="ECO:0000256" key="1">
    <source>
        <dbReference type="SAM" id="MobiDB-lite"/>
    </source>
</evidence>
<dbReference type="InterPro" id="IPR018580">
    <property type="entry name" value="Uncharacterised_YfhO"/>
</dbReference>
<name>A0A160SZK2_9CHLR</name>
<dbReference type="AlphaFoldDB" id="A0A160SZK2"/>
<keyword evidence="2" id="KW-0472">Membrane</keyword>
<protein>
    <recommendedName>
        <fullName evidence="5">YfhO family protein</fullName>
    </recommendedName>
</protein>
<feature type="region of interest" description="Disordered" evidence="1">
    <location>
        <begin position="467"/>
        <end position="488"/>
    </location>
</feature>
<feature type="transmembrane region" description="Helical" evidence="2">
    <location>
        <begin position="405"/>
        <end position="427"/>
    </location>
</feature>
<keyword evidence="2" id="KW-1133">Transmembrane helix</keyword>
<sequence>MMRLLEWIDRRPVLSAALLFLGLGLVFFGHVLMPPDGQVLAGHDMVGNYYIYWQAVRDALRAGHLPLWEPNIFGGFPFLAQPQQNTFYPPNWINLILPVRVGVSLHSLFHVWLAGFGMFLFSRYMGGRRLPSVLAGIGFAFGGLLAGRLWAGHQPVYAVFIWTPLMLLALAWAIDRRRWAAAVLAGVPFALSLLAGHIPSFLYVGLIWAAFAAYLFLVRPGERRLVARTALVAAAVGLALAAVQLVPFLQFSLASGRVAEADFEFATDYSLPPAHLITLLVPEFFGEPTRVGYWSVPTFEELTYYAGIVAVLGILLALRRPTRLTWFYVALIVVGLGLALGRYGVLYELAYRFLPPFRLVRAPGRAAFLYLFAASALLAHTLTVWREMPGETRLSRLRPYWPAAVGVLGVALFAALAATGAVFMAVHPTDTSGRLWHQIGGYSLALVVVGIGGALVWAYINMSGEAGGQGSRGAGEQGRDASSLATRHSPPATRRAFLLATALIVLVVADTWWFAYKMARTAPTAPEALWTDGRALIDEPTGRVLPWGVSLFSQNGAMQVGWPSVFGYDSLEPAAHIALAASVPDPRSTAYDILGATHVLAGGPLDDYTDGDRPLTLVGQQGAAWVYSRARPLPLARLVYAAEVIPDSAAAIARVHAADFDPATTAILDAPAPCDLGPAPAAPGTAEIVSHEPTLWQIRTLNDAPALLILAENAYPGWQVTVDGQPAAALTAYTSVRAVCVPGGEHLVEWRFAPRLYLLGGGITAGALMLALVAIWVLWRSGLNH</sequence>
<evidence type="ECO:0000256" key="2">
    <source>
        <dbReference type="SAM" id="Phobius"/>
    </source>
</evidence>
<feature type="transmembrane region" description="Helical" evidence="2">
    <location>
        <begin position="230"/>
        <end position="249"/>
    </location>
</feature>
<evidence type="ECO:0000313" key="4">
    <source>
        <dbReference type="Proteomes" id="UP000215027"/>
    </source>
</evidence>
<dbReference type="KEGG" id="pbf:CFX0092_A0624"/>
<dbReference type="Proteomes" id="UP000215027">
    <property type="component" value="Chromosome I"/>
</dbReference>
<dbReference type="PANTHER" id="PTHR38454">
    <property type="entry name" value="INTEGRAL MEMBRANE PROTEIN-RELATED"/>
    <property type="match status" value="1"/>
</dbReference>
<feature type="transmembrane region" description="Helical" evidence="2">
    <location>
        <begin position="201"/>
        <end position="218"/>
    </location>
</feature>
<dbReference type="RefSeq" id="WP_095042108.1">
    <property type="nucleotide sequence ID" value="NZ_LN890655.1"/>
</dbReference>
<feature type="transmembrane region" description="Helical" evidence="2">
    <location>
        <begin position="302"/>
        <end position="318"/>
    </location>
</feature>
<feature type="transmembrane region" description="Helical" evidence="2">
    <location>
        <begin position="179"/>
        <end position="195"/>
    </location>
</feature>
<feature type="transmembrane region" description="Helical" evidence="2">
    <location>
        <begin position="325"/>
        <end position="347"/>
    </location>
</feature>
<gene>
    <name evidence="3" type="ORF">CFX0092_A0624</name>
</gene>
<feature type="transmembrane region" description="Helical" evidence="2">
    <location>
        <begin position="133"/>
        <end position="150"/>
    </location>
</feature>
<feature type="transmembrane region" description="Helical" evidence="2">
    <location>
        <begin position="439"/>
        <end position="460"/>
    </location>
</feature>
<accession>A0A160SZK2</accession>
<evidence type="ECO:0000313" key="3">
    <source>
        <dbReference type="EMBL" id="CUS02502.2"/>
    </source>
</evidence>